<accession>A0A8S4QK82</accession>
<feature type="non-terminal residue" evidence="1">
    <location>
        <position position="1"/>
    </location>
</feature>
<evidence type="ECO:0000313" key="1">
    <source>
        <dbReference type="EMBL" id="CAH2209420.1"/>
    </source>
</evidence>
<dbReference type="Proteomes" id="UP000838756">
    <property type="component" value="Unassembled WGS sequence"/>
</dbReference>
<organism evidence="1 2">
    <name type="scientific">Pararge aegeria aegeria</name>
    <dbReference type="NCBI Taxonomy" id="348720"/>
    <lineage>
        <taxon>Eukaryota</taxon>
        <taxon>Metazoa</taxon>
        <taxon>Ecdysozoa</taxon>
        <taxon>Arthropoda</taxon>
        <taxon>Hexapoda</taxon>
        <taxon>Insecta</taxon>
        <taxon>Pterygota</taxon>
        <taxon>Neoptera</taxon>
        <taxon>Endopterygota</taxon>
        <taxon>Lepidoptera</taxon>
        <taxon>Glossata</taxon>
        <taxon>Ditrysia</taxon>
        <taxon>Papilionoidea</taxon>
        <taxon>Nymphalidae</taxon>
        <taxon>Satyrinae</taxon>
        <taxon>Satyrini</taxon>
        <taxon>Parargina</taxon>
        <taxon>Pararge</taxon>
    </lineage>
</organism>
<protein>
    <submittedName>
        <fullName evidence="1">Jg26425 protein</fullName>
    </submittedName>
</protein>
<dbReference type="OrthoDB" id="6287170at2759"/>
<sequence length="167" mass="18101">VTDGIGGATYNVSVTPHGTVCMRLRDRVKVDMTIDGAVRLTNAKNNIILALSRSGASAALIHPNGRVHQYGSRVEIQARQQQGNNKTLLLTLYDPSDVPVSIQLCPNSRTSIPTVGTEKPSTPQNIPCKALLHNPTGWWSKCVLALVRFGGRLRQGYTIDKDVPTSD</sequence>
<comment type="caution">
    <text evidence="1">The sequence shown here is derived from an EMBL/GenBank/DDBJ whole genome shotgun (WGS) entry which is preliminary data.</text>
</comment>
<keyword evidence="2" id="KW-1185">Reference proteome</keyword>
<name>A0A8S4QK82_9NEOP</name>
<dbReference type="EMBL" id="CAKXAJ010005854">
    <property type="protein sequence ID" value="CAH2209420.1"/>
    <property type="molecule type" value="Genomic_DNA"/>
</dbReference>
<evidence type="ECO:0000313" key="2">
    <source>
        <dbReference type="Proteomes" id="UP000838756"/>
    </source>
</evidence>
<reference evidence="1" key="1">
    <citation type="submission" date="2022-03" db="EMBL/GenBank/DDBJ databases">
        <authorList>
            <person name="Lindestad O."/>
        </authorList>
    </citation>
    <scope>NUCLEOTIDE SEQUENCE</scope>
</reference>
<proteinExistence type="predicted"/>
<dbReference type="PANTHER" id="PTHR39075:SF1">
    <property type="entry name" value="FI19908P1"/>
    <property type="match status" value="1"/>
</dbReference>
<dbReference type="AlphaFoldDB" id="A0A8S4QK82"/>
<dbReference type="GO" id="GO:0005615">
    <property type="term" value="C:extracellular space"/>
    <property type="evidence" value="ECO:0007669"/>
    <property type="project" value="TreeGrafter"/>
</dbReference>
<gene>
    <name evidence="1" type="primary">jg26425</name>
    <name evidence="1" type="ORF">PAEG_LOCUS1819</name>
</gene>
<dbReference type="PANTHER" id="PTHR39075">
    <property type="entry name" value="FI19908P1"/>
    <property type="match status" value="1"/>
</dbReference>